<organism evidence="3 5">
    <name type="scientific">Plasmodium ovale wallikeri</name>
    <dbReference type="NCBI Taxonomy" id="864142"/>
    <lineage>
        <taxon>Eukaryota</taxon>
        <taxon>Sar</taxon>
        <taxon>Alveolata</taxon>
        <taxon>Apicomplexa</taxon>
        <taxon>Aconoidasida</taxon>
        <taxon>Haemosporida</taxon>
        <taxon>Plasmodiidae</taxon>
        <taxon>Plasmodium</taxon>
        <taxon>Plasmodium (Plasmodium)</taxon>
    </lineage>
</organism>
<keyword evidence="1" id="KW-0472">Membrane</keyword>
<evidence type="ECO:0000313" key="5">
    <source>
        <dbReference type="Proteomes" id="UP000078555"/>
    </source>
</evidence>
<dbReference type="EMBL" id="FLRD01000736">
    <property type="protein sequence ID" value="SBT55542.1"/>
    <property type="molecule type" value="Genomic_DNA"/>
</dbReference>
<dbReference type="AlphaFoldDB" id="A0A1A9AHG7"/>
<evidence type="ECO:0000256" key="1">
    <source>
        <dbReference type="SAM" id="Phobius"/>
    </source>
</evidence>
<gene>
    <name evidence="3" type="ORF">POVWA1_070760</name>
    <name evidence="2" type="ORF">POVWA2_063040</name>
</gene>
<dbReference type="EMBL" id="FLRE01000274">
    <property type="protein sequence ID" value="SBT52067.1"/>
    <property type="molecule type" value="Genomic_DNA"/>
</dbReference>
<feature type="transmembrane region" description="Helical" evidence="1">
    <location>
        <begin position="263"/>
        <end position="282"/>
    </location>
</feature>
<proteinExistence type="predicted"/>
<evidence type="ECO:0000313" key="3">
    <source>
        <dbReference type="EMBL" id="SBT55542.1"/>
    </source>
</evidence>
<dbReference type="Pfam" id="PF05795">
    <property type="entry name" value="Plasmodium_Vir"/>
    <property type="match status" value="2"/>
</dbReference>
<dbReference type="InterPro" id="IPR008780">
    <property type="entry name" value="Plasmodium_Vir"/>
</dbReference>
<keyword evidence="1" id="KW-1133">Transmembrane helix</keyword>
<sequence>MITQQCNKESELPSCKYYELLSMENGDPSNFIDECERLKRRLPYSGIFELCKKLAGNLVKFSGNEEENNPLNYNCEIIHHWLYNDIINNLSIPDDNKRIGAIIQFGHTWNTLLGNIEGNKRCEPIHKLFNSSKINDLVFMKDMHDHIYDYEILDKIDTSSGNIYNSYCRYLRSMYDKYVSFKNSCPSISEKCLQDVESLKKYDPEKLCLKLNCREEELCAKYFVDIHSQTIPRETDSFQNEESADGIGDETVTSVDESLTSTIMTAVVSSLLGLFIISFISLKFTPIRSWLNNEIVKKRNIEEYMDAKASSDMLNDYFNVEYRESEKKGYAIAYHSAENASDYNF</sequence>
<dbReference type="Proteomes" id="UP000078555">
    <property type="component" value="Unassembled WGS sequence"/>
</dbReference>
<dbReference type="Proteomes" id="UP000078550">
    <property type="component" value="Unassembled WGS sequence"/>
</dbReference>
<keyword evidence="5" id="KW-1185">Reference proteome</keyword>
<keyword evidence="1" id="KW-0812">Transmembrane</keyword>
<accession>A0A1A9AHG7</accession>
<evidence type="ECO:0000313" key="2">
    <source>
        <dbReference type="EMBL" id="SBT52067.1"/>
    </source>
</evidence>
<reference evidence="3" key="1">
    <citation type="submission" date="2016-05" db="EMBL/GenBank/DDBJ databases">
        <authorList>
            <person name="Lavstsen T."/>
            <person name="Jespersen J.S."/>
        </authorList>
    </citation>
    <scope>NUCLEOTIDE SEQUENCE [LARGE SCALE GENOMIC DNA]</scope>
</reference>
<evidence type="ECO:0000313" key="4">
    <source>
        <dbReference type="Proteomes" id="UP000078550"/>
    </source>
</evidence>
<name>A0A1A9AHG7_PLAOA</name>
<protein>
    <submittedName>
        <fullName evidence="3">PIR Superfamily Protein</fullName>
    </submittedName>
</protein>
<reference evidence="4 5" key="2">
    <citation type="submission" date="2016-05" db="EMBL/GenBank/DDBJ databases">
        <authorList>
            <person name="Naeem Raeece"/>
        </authorList>
    </citation>
    <scope>NUCLEOTIDE SEQUENCE [LARGE SCALE GENOMIC DNA]</scope>
</reference>